<dbReference type="STRING" id="754477.Q7C_368"/>
<evidence type="ECO:0000313" key="4">
    <source>
        <dbReference type="Proteomes" id="UP000009145"/>
    </source>
</evidence>
<dbReference type="GO" id="GO:0016158">
    <property type="term" value="F:inositol hexakisphosphate 3-phosphatase activity"/>
    <property type="evidence" value="ECO:0007669"/>
    <property type="project" value="InterPro"/>
</dbReference>
<protein>
    <submittedName>
        <fullName evidence="3">3-phytase (Myo-inositol-hexaphosphate 3-phosphohydrolase)</fullName>
    </submittedName>
</protein>
<feature type="domain" description="BPP" evidence="2">
    <location>
        <begin position="1"/>
        <end position="283"/>
    </location>
</feature>
<evidence type="ECO:0000259" key="2">
    <source>
        <dbReference type="PROSITE" id="PS51662"/>
    </source>
</evidence>
<keyword evidence="3" id="KW-0378">Hydrolase</keyword>
<dbReference type="HOGENOM" id="CLU_020351_0_0_6"/>
<name>I1YF50_METFJ</name>
<sequence length="617" mass="67504">MACQSEADTSSGQTKSAHTPVESLKFLPTQDVLGGAKRLVSYPQHGIALTSETGKNSALLSGNYGQIDYRTDESQLLLATVDLDRQQALITTYSEAGWSTPVYLPQPDYKIESVCFYQDQANNAFLFLVGEQGHGEQWLVGHALTPIAHPQRVRGLSLPPNSEYCVVRDSHNQLFINEETVGIWAYDASPEADLQRAPIAMVTPFGDVIRSVADMSLVPGGIVFMDPENSSLEVYREIGSTWQFEERVSLPELSDAEQVSAKVQNNEMTLAILHDDGVYHTTLSWPHVAQATDNSLPVLPAMAETAPVPSLGDAADDPAIWLHTDTPENSRVIATDKQGGLLVYDLQGNELQNLPVGRLNNVDVRKGFIWGGDTIDIAVASNRDHNSLHVFAIQPDNGEVSEIGEIATISDDIYGLCLYQNDQDQIYAIANDKDGRFFQYLLSGAQGTLRGELKREFAVNTQPEGCVADDRTQQLFIGEENKAVWALAAEADASSEMHLVLATGDQLHADVEGMALYQAENGSYLVVSSQGNDSFVVLDSTPPYTYHGAFRIGFNTERLIDGVSETDGLDVISANLGGEWAQGILVVQDGRNRMPVEKQNYKYLPWSAVTEALNLKH</sequence>
<evidence type="ECO:0000313" key="3">
    <source>
        <dbReference type="EMBL" id="AFJ01543.1"/>
    </source>
</evidence>
<reference evidence="3 4" key="1">
    <citation type="journal article" date="2012" name="J. Bacteriol.">
        <title>Complete genome sequences of Methylophaga sp. strain JAM1 and Methylophaga sp. strain JAM7.</title>
        <authorList>
            <person name="Villeneuve C."/>
            <person name="Martineau C."/>
            <person name="Mauffrey F."/>
            <person name="Villemur R."/>
        </authorList>
    </citation>
    <scope>NUCLEOTIDE SEQUENCE [LARGE SCALE GENOMIC DNA]</scope>
    <source>
        <strain evidence="3 4">JAM7</strain>
    </source>
</reference>
<dbReference type="Proteomes" id="UP000009145">
    <property type="component" value="Chromosome"/>
</dbReference>
<dbReference type="eggNOG" id="COG4247">
    <property type="taxonomic scope" value="Bacteria"/>
</dbReference>
<dbReference type="PATRIC" id="fig|754477.3.peg.363"/>
<organism evidence="3 4">
    <name type="scientific">Methylophaga frappieri (strain ATCC BAA-2434 / DSM 25690 / JAM7)</name>
    <dbReference type="NCBI Taxonomy" id="754477"/>
    <lineage>
        <taxon>Bacteria</taxon>
        <taxon>Pseudomonadati</taxon>
        <taxon>Pseudomonadota</taxon>
        <taxon>Gammaproteobacteria</taxon>
        <taxon>Thiotrichales</taxon>
        <taxon>Piscirickettsiaceae</taxon>
        <taxon>Methylophaga</taxon>
    </lineage>
</organism>
<proteinExistence type="predicted"/>
<evidence type="ECO:0000256" key="1">
    <source>
        <dbReference type="SAM" id="MobiDB-lite"/>
    </source>
</evidence>
<feature type="compositionally biased region" description="Polar residues" evidence="1">
    <location>
        <begin position="1"/>
        <end position="17"/>
    </location>
</feature>
<dbReference type="AlphaFoldDB" id="I1YF50"/>
<dbReference type="InterPro" id="IPR003431">
    <property type="entry name" value="B-propeller_Phytase"/>
</dbReference>
<dbReference type="Pfam" id="PF02333">
    <property type="entry name" value="Phytase"/>
    <property type="match status" value="2"/>
</dbReference>
<dbReference type="SUPFAM" id="SSF50956">
    <property type="entry name" value="Thermostable phytase (3-phytase)"/>
    <property type="match status" value="2"/>
</dbReference>
<accession>I1YF50</accession>
<feature type="region of interest" description="Disordered" evidence="1">
    <location>
        <begin position="1"/>
        <end position="20"/>
    </location>
</feature>
<dbReference type="Gene3D" id="2.120.10.30">
    <property type="entry name" value="TolB, C-terminal domain"/>
    <property type="match status" value="2"/>
</dbReference>
<feature type="domain" description="BPP" evidence="2">
    <location>
        <begin position="289"/>
        <end position="613"/>
    </location>
</feature>
<dbReference type="KEGG" id="mec:Q7C_368"/>
<dbReference type="PROSITE" id="PS51662">
    <property type="entry name" value="BP_PHYTASE"/>
    <property type="match status" value="2"/>
</dbReference>
<dbReference type="InterPro" id="IPR011042">
    <property type="entry name" value="6-blade_b-propeller_TolB-like"/>
</dbReference>
<gene>
    <name evidence="3" type="ordered locus">Q7C_368</name>
</gene>
<dbReference type="EMBL" id="CP003380">
    <property type="protein sequence ID" value="AFJ01543.1"/>
    <property type="molecule type" value="Genomic_DNA"/>
</dbReference>
<keyword evidence="4" id="KW-1185">Reference proteome</keyword>